<dbReference type="CDD" id="cd01745">
    <property type="entry name" value="GATase1_2"/>
    <property type="match status" value="1"/>
</dbReference>
<dbReference type="PANTHER" id="PTHR43235:SF1">
    <property type="entry name" value="GLUTAMINE AMIDOTRANSFERASE PB2B2.05-RELATED"/>
    <property type="match status" value="1"/>
</dbReference>
<organism evidence="1 2">
    <name type="scientific">Microbacterium awajiense</name>
    <dbReference type="NCBI Taxonomy" id="415214"/>
    <lineage>
        <taxon>Bacteria</taxon>
        <taxon>Bacillati</taxon>
        <taxon>Actinomycetota</taxon>
        <taxon>Actinomycetes</taxon>
        <taxon>Micrococcales</taxon>
        <taxon>Microbacteriaceae</taxon>
        <taxon>Microbacterium</taxon>
    </lineage>
</organism>
<gene>
    <name evidence="1" type="ORF">GCM10022200_21360</name>
</gene>
<evidence type="ECO:0008006" key="3">
    <source>
        <dbReference type="Google" id="ProtNLM"/>
    </source>
</evidence>
<evidence type="ECO:0000313" key="2">
    <source>
        <dbReference type="Proteomes" id="UP001501697"/>
    </source>
</evidence>
<dbReference type="SUPFAM" id="SSF52317">
    <property type="entry name" value="Class I glutamine amidotransferase-like"/>
    <property type="match status" value="1"/>
</dbReference>
<dbReference type="Pfam" id="PF07722">
    <property type="entry name" value="Peptidase_C26"/>
    <property type="match status" value="1"/>
</dbReference>
<dbReference type="PROSITE" id="PS51273">
    <property type="entry name" value="GATASE_TYPE_1"/>
    <property type="match status" value="1"/>
</dbReference>
<dbReference type="PANTHER" id="PTHR43235">
    <property type="entry name" value="GLUTAMINE AMIDOTRANSFERASE PB2B2.05-RELATED"/>
    <property type="match status" value="1"/>
</dbReference>
<sequence>MLMSGIPEASGSVTEPGAHAMIPVVVSYASETTRHDAAFTRELRELAENASIFLRRAGLEARWVNAAAPDAGTRELVERAAGVIVLGGADVDPALYDATPDGTWMDSSDASADAFEAALMREAIARDMPLFTICRGTQLLNVVRGGTLVQDLGSGIHREPNDDMVTHAVAVHPDTRLAGVLGAGAHDVRSGHHQAIDRLGDGVVVSAVAPDGVVEAIELPDARWAIGVQWHPEEVASDPSQLRRLLADFARAAARPAAAIVTEAAETKTRTLVDEAV</sequence>
<dbReference type="Gene3D" id="3.40.50.880">
    <property type="match status" value="1"/>
</dbReference>
<comment type="caution">
    <text evidence="1">The sequence shown here is derived from an EMBL/GenBank/DDBJ whole genome shotgun (WGS) entry which is preliminary data.</text>
</comment>
<evidence type="ECO:0000313" key="1">
    <source>
        <dbReference type="EMBL" id="GAA3637734.1"/>
    </source>
</evidence>
<protein>
    <recommendedName>
        <fullName evidence="3">Glutamine amidotransferase</fullName>
    </recommendedName>
</protein>
<dbReference type="Proteomes" id="UP001501697">
    <property type="component" value="Unassembled WGS sequence"/>
</dbReference>
<dbReference type="InterPro" id="IPR011697">
    <property type="entry name" value="Peptidase_C26"/>
</dbReference>
<name>A0ABP7AQS9_9MICO</name>
<dbReference type="EMBL" id="BAAAYU010000005">
    <property type="protein sequence ID" value="GAA3637734.1"/>
    <property type="molecule type" value="Genomic_DNA"/>
</dbReference>
<dbReference type="InterPro" id="IPR029062">
    <property type="entry name" value="Class_I_gatase-like"/>
</dbReference>
<dbReference type="InterPro" id="IPR044668">
    <property type="entry name" value="PuuD-like"/>
</dbReference>
<proteinExistence type="predicted"/>
<accession>A0ABP7AQS9</accession>
<keyword evidence="2" id="KW-1185">Reference proteome</keyword>
<reference evidence="2" key="1">
    <citation type="journal article" date="2019" name="Int. J. Syst. Evol. Microbiol.">
        <title>The Global Catalogue of Microorganisms (GCM) 10K type strain sequencing project: providing services to taxonomists for standard genome sequencing and annotation.</title>
        <authorList>
            <consortium name="The Broad Institute Genomics Platform"/>
            <consortium name="The Broad Institute Genome Sequencing Center for Infectious Disease"/>
            <person name="Wu L."/>
            <person name="Ma J."/>
        </authorList>
    </citation>
    <scope>NUCLEOTIDE SEQUENCE [LARGE SCALE GENOMIC DNA]</scope>
    <source>
        <strain evidence="2">JCM 16544</strain>
    </source>
</reference>